<dbReference type="EMBL" id="LICA01000030">
    <property type="protein sequence ID" value="KRO96876.1"/>
    <property type="molecule type" value="Genomic_DNA"/>
</dbReference>
<proteinExistence type="predicted"/>
<evidence type="ECO:0000313" key="1">
    <source>
        <dbReference type="EMBL" id="KRO96876.1"/>
    </source>
</evidence>
<gene>
    <name evidence="1" type="ORF">ABS24_03680</name>
</gene>
<name>A0A0R2UBM5_9GAMM</name>
<reference evidence="1 2" key="1">
    <citation type="submission" date="2015-10" db="EMBL/GenBank/DDBJ databases">
        <title>Metagenome-Assembled Genomes uncover a global brackish microbiome.</title>
        <authorList>
            <person name="Hugerth L.W."/>
            <person name="Larsson J."/>
            <person name="Alneberg J."/>
            <person name="Lindh M.V."/>
            <person name="Legrand C."/>
            <person name="Pinhassi J."/>
            <person name="Andersson A.F."/>
        </authorList>
    </citation>
    <scope>NUCLEOTIDE SEQUENCE [LARGE SCALE GENOMIC DNA]</scope>
    <source>
        <strain evidence="1">BACL26 MAG-121220-bin70</strain>
    </source>
</reference>
<dbReference type="AlphaFoldDB" id="A0A0R2UBM5"/>
<protein>
    <submittedName>
        <fullName evidence="1">Uncharacterized protein</fullName>
    </submittedName>
</protein>
<sequence length="67" mass="7324">MGGFRSVIVALDLTDVTLIRQAWRGPLGLSQVSMISGRFLRLTIMIDMFIPGEASAEIKTVFLPGKT</sequence>
<comment type="caution">
    <text evidence="1">The sequence shown here is derived from an EMBL/GenBank/DDBJ whole genome shotgun (WGS) entry which is preliminary data.</text>
</comment>
<evidence type="ECO:0000313" key="2">
    <source>
        <dbReference type="Proteomes" id="UP000051213"/>
    </source>
</evidence>
<accession>A0A0R2UBM5</accession>
<dbReference type="Proteomes" id="UP000051213">
    <property type="component" value="Unassembled WGS sequence"/>
</dbReference>
<organism evidence="1 2">
    <name type="scientific">SAR92 bacterium BACL26 MAG-121220-bin70</name>
    <dbReference type="NCBI Taxonomy" id="1655626"/>
    <lineage>
        <taxon>Bacteria</taxon>
        <taxon>Pseudomonadati</taxon>
        <taxon>Pseudomonadota</taxon>
        <taxon>Gammaproteobacteria</taxon>
        <taxon>Cellvibrionales</taxon>
        <taxon>Porticoccaceae</taxon>
        <taxon>SAR92 clade</taxon>
    </lineage>
</organism>